<dbReference type="InterPro" id="IPR043504">
    <property type="entry name" value="Peptidase_S1_PA_chymotrypsin"/>
</dbReference>
<evidence type="ECO:0000256" key="3">
    <source>
        <dbReference type="ARBA" id="ARBA00022801"/>
    </source>
</evidence>
<dbReference type="GO" id="GO:0006508">
    <property type="term" value="P:proteolysis"/>
    <property type="evidence" value="ECO:0007669"/>
    <property type="project" value="UniProtKB-KW"/>
</dbReference>
<organism evidence="9 10">
    <name type="scientific">Amphilophus citrinellus</name>
    <name type="common">Midas cichlid</name>
    <name type="synonym">Cichlasoma citrinellum</name>
    <dbReference type="NCBI Taxonomy" id="61819"/>
    <lineage>
        <taxon>Eukaryota</taxon>
        <taxon>Metazoa</taxon>
        <taxon>Chordata</taxon>
        <taxon>Craniata</taxon>
        <taxon>Vertebrata</taxon>
        <taxon>Euteleostomi</taxon>
        <taxon>Actinopterygii</taxon>
        <taxon>Neopterygii</taxon>
        <taxon>Teleostei</taxon>
        <taxon>Neoteleostei</taxon>
        <taxon>Acanthomorphata</taxon>
        <taxon>Ovalentaria</taxon>
        <taxon>Cichlomorphae</taxon>
        <taxon>Cichliformes</taxon>
        <taxon>Cichlidae</taxon>
        <taxon>New World cichlids</taxon>
        <taxon>Cichlasomatinae</taxon>
        <taxon>Heroini</taxon>
        <taxon>Amphilophus</taxon>
    </lineage>
</organism>
<dbReference type="CDD" id="cd00190">
    <property type="entry name" value="Tryp_SPc"/>
    <property type="match status" value="1"/>
</dbReference>
<keyword evidence="7" id="KW-0472">Membrane</keyword>
<keyword evidence="7" id="KW-0812">Transmembrane</keyword>
<reference evidence="9" key="1">
    <citation type="submission" date="2025-08" db="UniProtKB">
        <authorList>
            <consortium name="Ensembl"/>
        </authorList>
    </citation>
    <scope>IDENTIFICATION</scope>
</reference>
<dbReference type="SUPFAM" id="SSF50494">
    <property type="entry name" value="Trypsin-like serine proteases"/>
    <property type="match status" value="1"/>
</dbReference>
<sequence length="259" mass="29557">MQAKHFSFNFCTIMICCIIYILLQATETGIFGGRETKPHSRPYMVSIQYQGQHTCGGILIREDFVLTAAHCCKKETWGTYTVVLGAHNVRKKEKNQQHIEVVKYDPHPKFTGKYNYDIMLLKLKRNATLNKYVKTIGLPRKNGKTPANIKCVVAGWGKTGKNMPTSDTLKETTEKMQFSPECKRIWQQYFNSDHMICTKFSKKDGGVCQGDSGGPLICNKKPEGITGFTLADDCTNTKYPHVYTKVNFFIEWIKKTMKQ</sequence>
<evidence type="ECO:0000256" key="6">
    <source>
        <dbReference type="RuleBase" id="RU363034"/>
    </source>
</evidence>
<keyword evidence="3 6" id="KW-0378">Hydrolase</keyword>
<evidence type="ECO:0000259" key="8">
    <source>
        <dbReference type="PROSITE" id="PS50240"/>
    </source>
</evidence>
<dbReference type="AlphaFoldDB" id="A0A3Q0S7I6"/>
<feature type="domain" description="Peptidase S1" evidence="8">
    <location>
        <begin position="30"/>
        <end position="258"/>
    </location>
</feature>
<feature type="transmembrane region" description="Helical" evidence="7">
    <location>
        <begin position="6"/>
        <end position="23"/>
    </location>
</feature>
<evidence type="ECO:0000256" key="5">
    <source>
        <dbReference type="ARBA" id="ARBA00023157"/>
    </source>
</evidence>
<dbReference type="PRINTS" id="PR00722">
    <property type="entry name" value="CHYMOTRYPSIN"/>
</dbReference>
<dbReference type="Pfam" id="PF00089">
    <property type="entry name" value="Trypsin"/>
    <property type="match status" value="1"/>
</dbReference>
<reference evidence="9" key="2">
    <citation type="submission" date="2025-09" db="UniProtKB">
        <authorList>
            <consortium name="Ensembl"/>
        </authorList>
    </citation>
    <scope>IDENTIFICATION</scope>
</reference>
<accession>A0A3Q0S7I6</accession>
<evidence type="ECO:0000256" key="7">
    <source>
        <dbReference type="SAM" id="Phobius"/>
    </source>
</evidence>
<dbReference type="PANTHER" id="PTHR24271:SF80">
    <property type="entry name" value="GRANZYME 3, TANDEM DUPLICATE 1-RELATED"/>
    <property type="match status" value="1"/>
</dbReference>
<dbReference type="InterPro" id="IPR001254">
    <property type="entry name" value="Trypsin_dom"/>
</dbReference>
<evidence type="ECO:0000313" key="10">
    <source>
        <dbReference type="Proteomes" id="UP000261340"/>
    </source>
</evidence>
<keyword evidence="7" id="KW-1133">Transmembrane helix</keyword>
<protein>
    <recommendedName>
        <fullName evidence="8">Peptidase S1 domain-containing protein</fullName>
    </recommendedName>
</protein>
<dbReference type="FunFam" id="2.40.10.10:FF:000120">
    <property type="entry name" value="Putative serine protease"/>
    <property type="match status" value="1"/>
</dbReference>
<keyword evidence="1 6" id="KW-0645">Protease</keyword>
<dbReference type="PROSITE" id="PS00134">
    <property type="entry name" value="TRYPSIN_HIS"/>
    <property type="match status" value="1"/>
</dbReference>
<dbReference type="InterPro" id="IPR033116">
    <property type="entry name" value="TRYPSIN_SER"/>
</dbReference>
<dbReference type="GeneTree" id="ENSGT00910000144271"/>
<dbReference type="InterPro" id="IPR009003">
    <property type="entry name" value="Peptidase_S1_PA"/>
</dbReference>
<dbReference type="PROSITE" id="PS00135">
    <property type="entry name" value="TRYPSIN_SER"/>
    <property type="match status" value="1"/>
</dbReference>
<evidence type="ECO:0000256" key="2">
    <source>
        <dbReference type="ARBA" id="ARBA00022729"/>
    </source>
</evidence>
<keyword evidence="2" id="KW-0732">Signal</keyword>
<dbReference type="PANTHER" id="PTHR24271">
    <property type="entry name" value="KALLIKREIN-RELATED"/>
    <property type="match status" value="1"/>
</dbReference>
<dbReference type="SMART" id="SM00020">
    <property type="entry name" value="Tryp_SPc"/>
    <property type="match status" value="1"/>
</dbReference>
<keyword evidence="5" id="KW-1015">Disulfide bond</keyword>
<dbReference type="PROSITE" id="PS50240">
    <property type="entry name" value="TRYPSIN_DOM"/>
    <property type="match status" value="1"/>
</dbReference>
<dbReference type="Proteomes" id="UP000261340">
    <property type="component" value="Unplaced"/>
</dbReference>
<keyword evidence="10" id="KW-1185">Reference proteome</keyword>
<name>A0A3Q0S7I6_AMPCI</name>
<dbReference type="Gene3D" id="2.40.10.10">
    <property type="entry name" value="Trypsin-like serine proteases"/>
    <property type="match status" value="1"/>
</dbReference>
<dbReference type="InterPro" id="IPR001314">
    <property type="entry name" value="Peptidase_S1A"/>
</dbReference>
<dbReference type="GO" id="GO:0004252">
    <property type="term" value="F:serine-type endopeptidase activity"/>
    <property type="evidence" value="ECO:0007669"/>
    <property type="project" value="InterPro"/>
</dbReference>
<dbReference type="Ensembl" id="ENSACIT00000019564.1">
    <property type="protein sequence ID" value="ENSACIP00000019051.1"/>
    <property type="gene ID" value="ENSACIG00000014518.1"/>
</dbReference>
<proteinExistence type="predicted"/>
<dbReference type="InterPro" id="IPR018114">
    <property type="entry name" value="TRYPSIN_HIS"/>
</dbReference>
<keyword evidence="4 6" id="KW-0720">Serine protease</keyword>
<evidence type="ECO:0000256" key="1">
    <source>
        <dbReference type="ARBA" id="ARBA00022670"/>
    </source>
</evidence>
<evidence type="ECO:0000256" key="4">
    <source>
        <dbReference type="ARBA" id="ARBA00022825"/>
    </source>
</evidence>
<evidence type="ECO:0000313" key="9">
    <source>
        <dbReference type="Ensembl" id="ENSACIP00000019051.1"/>
    </source>
</evidence>